<protein>
    <recommendedName>
        <fullName evidence="1">TOTE conflict system primase domain-containing protein</fullName>
    </recommendedName>
</protein>
<keyword evidence="3" id="KW-1185">Reference proteome</keyword>
<reference evidence="2" key="1">
    <citation type="submission" date="2022-04" db="EMBL/GenBank/DDBJ databases">
        <authorList>
            <person name="Hwangbo M."/>
            <person name="Wang B."/>
            <person name="Gill J.J."/>
            <person name="Chu K.-H."/>
            <person name="Young R."/>
        </authorList>
    </citation>
    <scope>NUCLEOTIDE SEQUENCE</scope>
</reference>
<evidence type="ECO:0000313" key="3">
    <source>
        <dbReference type="Proteomes" id="UP001057233"/>
    </source>
</evidence>
<evidence type="ECO:0000259" key="1">
    <source>
        <dbReference type="Pfam" id="PF22548"/>
    </source>
</evidence>
<feature type="domain" description="TOTE conflict system primase" evidence="1">
    <location>
        <begin position="36"/>
        <end position="251"/>
    </location>
</feature>
<accession>A0A9E7IEK9</accession>
<organism evidence="2 3">
    <name type="scientific">Rhodococcus phage Mbo2</name>
    <dbReference type="NCBI Taxonomy" id="2936911"/>
    <lineage>
        <taxon>Viruses</taxon>
        <taxon>Duplodnaviria</taxon>
        <taxon>Heunggongvirae</taxon>
        <taxon>Uroviricota</taxon>
        <taxon>Caudoviricetes</taxon>
        <taxon>Caudoviricetes incertae sedis</taxon>
        <taxon>Mboduovirus</taxon>
        <taxon>Mboduovirus mbo2</taxon>
    </lineage>
</organism>
<gene>
    <name evidence="2" type="ORF">Mbo2_119</name>
</gene>
<evidence type="ECO:0000313" key="2">
    <source>
        <dbReference type="EMBL" id="URG17489.1"/>
    </source>
</evidence>
<name>A0A9E7IEK9_9CAUD</name>
<proteinExistence type="predicted"/>
<dbReference type="Proteomes" id="UP001057233">
    <property type="component" value="Segment"/>
</dbReference>
<dbReference type="EMBL" id="ON191531">
    <property type="protein sequence ID" value="URG17489.1"/>
    <property type="molecule type" value="Genomic_DNA"/>
</dbReference>
<dbReference type="Pfam" id="PF22548">
    <property type="entry name" value="AEP-TOTE"/>
    <property type="match status" value="1"/>
</dbReference>
<dbReference type="InterPro" id="IPR054347">
    <property type="entry name" value="TOTE_primase"/>
</dbReference>
<sequence>MTDLPTLLATHFIARRDVKARQLLTGEYNPDKSHWQMANLSDHLAGRATYGHYLVSQENQTKLFAFDIDLEVSGSWIQQADLSQLPEDWHSGPEADHWFAHNSYVHEFAPREDWKNRAHPGRPWLKQQMRELVEKFTCAVRDHLGIPTVAAYSGNKGVHVYGLTGLIPAAEAREAAKLVMATVGGGRFQIHKGNNFYKDTSVDWHDSYHNFSIEIFPKQDTVKEGGYGNLMRLPLGVNLKNPSDPTFILDQSTAHNTITPASPELAARILASGNPWSA</sequence>